<dbReference type="EMBL" id="MU006819">
    <property type="protein sequence ID" value="KAF2634582.1"/>
    <property type="molecule type" value="Genomic_DNA"/>
</dbReference>
<reference evidence="2" key="1">
    <citation type="journal article" date="2020" name="Stud. Mycol.">
        <title>101 Dothideomycetes genomes: a test case for predicting lifestyles and emergence of pathogens.</title>
        <authorList>
            <person name="Haridas S."/>
            <person name="Albert R."/>
            <person name="Binder M."/>
            <person name="Bloem J."/>
            <person name="Labutti K."/>
            <person name="Salamov A."/>
            <person name="Andreopoulos B."/>
            <person name="Baker S."/>
            <person name="Barry K."/>
            <person name="Bills G."/>
            <person name="Bluhm B."/>
            <person name="Cannon C."/>
            <person name="Castanera R."/>
            <person name="Culley D."/>
            <person name="Daum C."/>
            <person name="Ezra D."/>
            <person name="Gonzalez J."/>
            <person name="Henrissat B."/>
            <person name="Kuo A."/>
            <person name="Liang C."/>
            <person name="Lipzen A."/>
            <person name="Lutzoni F."/>
            <person name="Magnuson J."/>
            <person name="Mondo S."/>
            <person name="Nolan M."/>
            <person name="Ohm R."/>
            <person name="Pangilinan J."/>
            <person name="Park H.-J."/>
            <person name="Ramirez L."/>
            <person name="Alfaro M."/>
            <person name="Sun H."/>
            <person name="Tritt A."/>
            <person name="Yoshinaga Y."/>
            <person name="Zwiers L.-H."/>
            <person name="Turgeon B."/>
            <person name="Goodwin S."/>
            <person name="Spatafora J."/>
            <person name="Crous P."/>
            <person name="Grigoriev I."/>
        </authorList>
    </citation>
    <scope>NUCLEOTIDE SEQUENCE</scope>
    <source>
        <strain evidence="2">CBS 473.64</strain>
    </source>
</reference>
<keyword evidence="1" id="KW-0812">Transmembrane</keyword>
<organism evidence="2 3">
    <name type="scientific">Massarina eburnea CBS 473.64</name>
    <dbReference type="NCBI Taxonomy" id="1395130"/>
    <lineage>
        <taxon>Eukaryota</taxon>
        <taxon>Fungi</taxon>
        <taxon>Dikarya</taxon>
        <taxon>Ascomycota</taxon>
        <taxon>Pezizomycotina</taxon>
        <taxon>Dothideomycetes</taxon>
        <taxon>Pleosporomycetidae</taxon>
        <taxon>Pleosporales</taxon>
        <taxon>Massarineae</taxon>
        <taxon>Massarinaceae</taxon>
        <taxon>Massarina</taxon>
    </lineage>
</organism>
<dbReference type="Proteomes" id="UP000799753">
    <property type="component" value="Unassembled WGS sequence"/>
</dbReference>
<keyword evidence="1" id="KW-0472">Membrane</keyword>
<feature type="transmembrane region" description="Helical" evidence="1">
    <location>
        <begin position="6"/>
        <end position="23"/>
    </location>
</feature>
<feature type="transmembrane region" description="Helical" evidence="1">
    <location>
        <begin position="43"/>
        <end position="65"/>
    </location>
</feature>
<dbReference type="AlphaFoldDB" id="A0A6A6RH94"/>
<keyword evidence="1" id="KW-1133">Transmembrane helix</keyword>
<sequence>MYFLIGVSFFIASGIVTRVRLFFHSRAILHCRWPLCHHARLLVVLRACFLVCETLKFCIFTAYVMCVPRTDIRCSRDRIHVSLRVLGVGTSCKVLMKGLV</sequence>
<proteinExistence type="predicted"/>
<keyword evidence="3" id="KW-1185">Reference proteome</keyword>
<protein>
    <submittedName>
        <fullName evidence="2">Uncharacterized protein</fullName>
    </submittedName>
</protein>
<evidence type="ECO:0000313" key="3">
    <source>
        <dbReference type="Proteomes" id="UP000799753"/>
    </source>
</evidence>
<name>A0A6A6RH94_9PLEO</name>
<evidence type="ECO:0000256" key="1">
    <source>
        <dbReference type="SAM" id="Phobius"/>
    </source>
</evidence>
<accession>A0A6A6RH94</accession>
<gene>
    <name evidence="2" type="ORF">P280DRAFT_237430</name>
</gene>
<evidence type="ECO:0000313" key="2">
    <source>
        <dbReference type="EMBL" id="KAF2634582.1"/>
    </source>
</evidence>